<sequence length="43" mass="4930">MRELIESIDVFPYGMQNTADSKAERWLKVSGSVKPCIERLSLM</sequence>
<reference evidence="1" key="1">
    <citation type="journal article" date="2015" name="MBio">
        <title>Eco-Evolutionary Dynamics of Episomes among Ecologically Cohesive Bacterial Populations.</title>
        <authorList>
            <person name="Xue H."/>
            <person name="Cordero O.X."/>
            <person name="Camas F.M."/>
            <person name="Trimble W."/>
            <person name="Meyer F."/>
            <person name="Guglielmini J."/>
            <person name="Rocha E.P."/>
            <person name="Polz M.F."/>
        </authorList>
    </citation>
    <scope>NUCLEOTIDE SEQUENCE</scope>
    <source>
        <strain evidence="1">FF_210</strain>
    </source>
</reference>
<dbReference type="AlphaFoldDB" id="A0A0H3ZNZ1"/>
<protein>
    <submittedName>
        <fullName evidence="1">Uncharacterized protein</fullName>
    </submittedName>
</protein>
<evidence type="ECO:0000313" key="1">
    <source>
        <dbReference type="EMBL" id="AKN38043.1"/>
    </source>
</evidence>
<proteinExistence type="predicted"/>
<dbReference type="EMBL" id="KP795560">
    <property type="protein sequence ID" value="AKN38043.1"/>
    <property type="molecule type" value="Genomic_DNA"/>
</dbReference>
<name>A0A0H3ZNZ1_9VIBR</name>
<accession>A0A0H3ZNZ1</accession>
<organism evidence="1">
    <name type="scientific">Vibrio tasmaniensis</name>
    <dbReference type="NCBI Taxonomy" id="212663"/>
    <lineage>
        <taxon>Bacteria</taxon>
        <taxon>Pseudomonadati</taxon>
        <taxon>Pseudomonadota</taxon>
        <taxon>Gammaproteobacteria</taxon>
        <taxon>Vibrionales</taxon>
        <taxon>Vibrionaceae</taxon>
        <taxon>Vibrio</taxon>
    </lineage>
</organism>